<evidence type="ECO:0000256" key="1">
    <source>
        <dbReference type="ARBA" id="ARBA00004370"/>
    </source>
</evidence>
<dbReference type="SUPFAM" id="SSF55729">
    <property type="entry name" value="Acyl-CoA N-acyltransferases (Nat)"/>
    <property type="match status" value="1"/>
</dbReference>
<dbReference type="PANTHER" id="PTHR13947:SF51">
    <property type="entry name" value="N-ACETYLTRANSFERASE 14-RELATED"/>
    <property type="match status" value="1"/>
</dbReference>
<evidence type="ECO:0000256" key="10">
    <source>
        <dbReference type="SAM" id="MobiDB-lite"/>
    </source>
</evidence>
<feature type="domain" description="N-acetyltransferase" evidence="12">
    <location>
        <begin position="128"/>
        <end position="273"/>
    </location>
</feature>
<evidence type="ECO:0000256" key="9">
    <source>
        <dbReference type="ARBA" id="ARBA00040241"/>
    </source>
</evidence>
<evidence type="ECO:0000256" key="5">
    <source>
        <dbReference type="ARBA" id="ARBA00023136"/>
    </source>
</evidence>
<feature type="region of interest" description="Disordered" evidence="10">
    <location>
        <begin position="120"/>
        <end position="158"/>
    </location>
</feature>
<gene>
    <name evidence="13" type="ORF">ACEWY4_019489</name>
</gene>
<dbReference type="Gene3D" id="3.40.630.30">
    <property type="match status" value="1"/>
</dbReference>
<name>A0ABD1JB54_9TELE</name>
<dbReference type="PANTHER" id="PTHR13947">
    <property type="entry name" value="GNAT FAMILY N-ACETYLTRANSFERASE"/>
    <property type="match status" value="1"/>
</dbReference>
<keyword evidence="3 11" id="KW-0812">Transmembrane</keyword>
<comment type="function">
    <text evidence="7">Probable acetyltransferase.</text>
</comment>
<dbReference type="InterPro" id="IPR016181">
    <property type="entry name" value="Acyl_CoA_acyltransferase"/>
</dbReference>
<comment type="caution">
    <text evidence="13">The sequence shown here is derived from an EMBL/GenBank/DDBJ whole genome shotgun (WGS) entry which is preliminary data.</text>
</comment>
<keyword evidence="6" id="KW-0012">Acyltransferase</keyword>
<evidence type="ECO:0000256" key="8">
    <source>
        <dbReference type="ARBA" id="ARBA00038470"/>
    </source>
</evidence>
<comment type="subcellular location">
    <subcellularLocation>
        <location evidence="1">Membrane</location>
    </subcellularLocation>
</comment>
<dbReference type="AlphaFoldDB" id="A0ABD1JB54"/>
<evidence type="ECO:0000256" key="11">
    <source>
        <dbReference type="SAM" id="Phobius"/>
    </source>
</evidence>
<dbReference type="GO" id="GO:0016746">
    <property type="term" value="F:acyltransferase activity"/>
    <property type="evidence" value="ECO:0007669"/>
    <property type="project" value="UniProtKB-KW"/>
</dbReference>
<reference evidence="13 14" key="1">
    <citation type="submission" date="2024-09" db="EMBL/GenBank/DDBJ databases">
        <title>A chromosome-level genome assembly of Gray's grenadier anchovy, Coilia grayii.</title>
        <authorList>
            <person name="Fu Z."/>
        </authorList>
    </citation>
    <scope>NUCLEOTIDE SEQUENCE [LARGE SCALE GENOMIC DNA]</scope>
    <source>
        <strain evidence="13">G4</strain>
        <tissue evidence="13">Muscle</tissue>
    </source>
</reference>
<evidence type="ECO:0000313" key="14">
    <source>
        <dbReference type="Proteomes" id="UP001591681"/>
    </source>
</evidence>
<feature type="compositionally biased region" description="Basic and acidic residues" evidence="10">
    <location>
        <begin position="144"/>
        <end position="158"/>
    </location>
</feature>
<evidence type="ECO:0000256" key="4">
    <source>
        <dbReference type="ARBA" id="ARBA00022989"/>
    </source>
</evidence>
<evidence type="ECO:0000256" key="2">
    <source>
        <dbReference type="ARBA" id="ARBA00022679"/>
    </source>
</evidence>
<evidence type="ECO:0000313" key="13">
    <source>
        <dbReference type="EMBL" id="KAL2083971.1"/>
    </source>
</evidence>
<accession>A0ABD1JB54</accession>
<dbReference type="PROSITE" id="PS51186">
    <property type="entry name" value="GNAT"/>
    <property type="match status" value="1"/>
</dbReference>
<keyword evidence="4 11" id="KW-1133">Transmembrane helix</keyword>
<dbReference type="Proteomes" id="UP001591681">
    <property type="component" value="Unassembled WGS sequence"/>
</dbReference>
<evidence type="ECO:0000256" key="7">
    <source>
        <dbReference type="ARBA" id="ARBA00037582"/>
    </source>
</evidence>
<feature type="transmembrane region" description="Helical" evidence="11">
    <location>
        <begin position="47"/>
        <end position="80"/>
    </location>
</feature>
<keyword evidence="2" id="KW-0808">Transferase</keyword>
<comment type="similarity">
    <text evidence="8">Belongs to the camello family.</text>
</comment>
<dbReference type="InterPro" id="IPR000182">
    <property type="entry name" value="GNAT_dom"/>
</dbReference>
<sequence>MVRLDLGSVVLRRMTLDDIESVKALIKEGCEGTENRLVLHLLTRPLALFMLAVLSSILRCIVHSFVLALVIPVFLAVIYLKLTLPRSTGILGAHRRYWDYVGSTYQSEKDSELVNPYSRMARPVGGKAKPQPQPQEKAKRRKKGEKDKAKEKEKHDLEDLEDRARVAGEVWVADSDGEVIGCLSREPANRPGVTRVCRLVVQSWYRREGVGGLLVQCLAHREKERRGSRRVYAHVPFPSRVGEAFFRKLGYRLQGEVADGEEVEDNDYEQPQRGWLGYPITKVFVKDI</sequence>
<keyword evidence="14" id="KW-1185">Reference proteome</keyword>
<dbReference type="Pfam" id="PF00583">
    <property type="entry name" value="Acetyltransf_1"/>
    <property type="match status" value="1"/>
</dbReference>
<evidence type="ECO:0000256" key="3">
    <source>
        <dbReference type="ARBA" id="ARBA00022692"/>
    </source>
</evidence>
<evidence type="ECO:0000256" key="6">
    <source>
        <dbReference type="ARBA" id="ARBA00023315"/>
    </source>
</evidence>
<protein>
    <recommendedName>
        <fullName evidence="9">Probable N-acetyltransferase 14</fullName>
    </recommendedName>
</protein>
<dbReference type="EMBL" id="JBHFQA010000017">
    <property type="protein sequence ID" value="KAL2083971.1"/>
    <property type="molecule type" value="Genomic_DNA"/>
</dbReference>
<proteinExistence type="inferred from homology"/>
<dbReference type="CDD" id="cd04301">
    <property type="entry name" value="NAT_SF"/>
    <property type="match status" value="1"/>
</dbReference>
<dbReference type="InterPro" id="IPR050769">
    <property type="entry name" value="NAT_camello-type"/>
</dbReference>
<keyword evidence="5 11" id="KW-0472">Membrane</keyword>
<evidence type="ECO:0000259" key="12">
    <source>
        <dbReference type="PROSITE" id="PS51186"/>
    </source>
</evidence>
<dbReference type="GO" id="GO:0016020">
    <property type="term" value="C:membrane"/>
    <property type="evidence" value="ECO:0007669"/>
    <property type="project" value="UniProtKB-SubCell"/>
</dbReference>
<organism evidence="13 14">
    <name type="scientific">Coilia grayii</name>
    <name type="common">Gray's grenadier anchovy</name>
    <dbReference type="NCBI Taxonomy" id="363190"/>
    <lineage>
        <taxon>Eukaryota</taxon>
        <taxon>Metazoa</taxon>
        <taxon>Chordata</taxon>
        <taxon>Craniata</taxon>
        <taxon>Vertebrata</taxon>
        <taxon>Euteleostomi</taxon>
        <taxon>Actinopterygii</taxon>
        <taxon>Neopterygii</taxon>
        <taxon>Teleostei</taxon>
        <taxon>Clupei</taxon>
        <taxon>Clupeiformes</taxon>
        <taxon>Clupeoidei</taxon>
        <taxon>Engraulidae</taxon>
        <taxon>Coilinae</taxon>
        <taxon>Coilia</taxon>
    </lineage>
</organism>